<name>A0AAD7QVG9_9ASCO</name>
<feature type="region of interest" description="Disordered" evidence="2">
    <location>
        <begin position="1"/>
        <end position="43"/>
    </location>
</feature>
<reference evidence="3" key="1">
    <citation type="submission" date="2023-03" db="EMBL/GenBank/DDBJ databases">
        <title>Near-Complete genome sequence of Lipomyces tetrasporous NRRL Y-64009, an oleaginous yeast capable of growing on lignocellulosic hydrolysates.</title>
        <authorList>
            <consortium name="Lawrence Berkeley National Laboratory"/>
            <person name="Jagtap S.S."/>
            <person name="Liu J.-J."/>
            <person name="Walukiewicz H.E."/>
            <person name="Pangilinan J."/>
            <person name="Lipzen A."/>
            <person name="Ahrendt S."/>
            <person name="Koriabine M."/>
            <person name="Cobaugh K."/>
            <person name="Salamov A."/>
            <person name="Yoshinaga Y."/>
            <person name="Ng V."/>
            <person name="Daum C."/>
            <person name="Grigoriev I.V."/>
            <person name="Slininger P.J."/>
            <person name="Dien B.S."/>
            <person name="Jin Y.-S."/>
            <person name="Rao C.V."/>
        </authorList>
    </citation>
    <scope>NUCLEOTIDE SEQUENCE</scope>
    <source>
        <strain evidence="3">NRRL Y-64009</strain>
    </source>
</reference>
<feature type="compositionally biased region" description="Polar residues" evidence="2">
    <location>
        <begin position="359"/>
        <end position="385"/>
    </location>
</feature>
<accession>A0AAD7QVG9</accession>
<feature type="compositionally biased region" description="Basic residues" evidence="2">
    <location>
        <begin position="403"/>
        <end position="413"/>
    </location>
</feature>
<dbReference type="RefSeq" id="XP_056045672.1">
    <property type="nucleotide sequence ID" value="XM_056191574.1"/>
</dbReference>
<keyword evidence="1" id="KW-0175">Coiled coil</keyword>
<feature type="compositionally biased region" description="Pro residues" evidence="2">
    <location>
        <begin position="187"/>
        <end position="200"/>
    </location>
</feature>
<feature type="compositionally biased region" description="Low complexity" evidence="2">
    <location>
        <begin position="20"/>
        <end position="29"/>
    </location>
</feature>
<feature type="region of interest" description="Disordered" evidence="2">
    <location>
        <begin position="258"/>
        <end position="463"/>
    </location>
</feature>
<evidence type="ECO:0000256" key="2">
    <source>
        <dbReference type="SAM" id="MobiDB-lite"/>
    </source>
</evidence>
<dbReference type="Proteomes" id="UP001217417">
    <property type="component" value="Unassembled WGS sequence"/>
</dbReference>
<gene>
    <name evidence="3" type="ORF">POJ06DRAFT_79715</name>
</gene>
<evidence type="ECO:0000313" key="3">
    <source>
        <dbReference type="EMBL" id="KAJ8102222.1"/>
    </source>
</evidence>
<dbReference type="EMBL" id="JARPMG010000003">
    <property type="protein sequence ID" value="KAJ8102222.1"/>
    <property type="molecule type" value="Genomic_DNA"/>
</dbReference>
<evidence type="ECO:0000256" key="1">
    <source>
        <dbReference type="SAM" id="Coils"/>
    </source>
</evidence>
<feature type="compositionally biased region" description="Low complexity" evidence="2">
    <location>
        <begin position="308"/>
        <end position="322"/>
    </location>
</feature>
<keyword evidence="4" id="KW-1185">Reference proteome</keyword>
<proteinExistence type="predicted"/>
<organism evidence="3 4">
    <name type="scientific">Lipomyces tetrasporus</name>
    <dbReference type="NCBI Taxonomy" id="54092"/>
    <lineage>
        <taxon>Eukaryota</taxon>
        <taxon>Fungi</taxon>
        <taxon>Dikarya</taxon>
        <taxon>Ascomycota</taxon>
        <taxon>Saccharomycotina</taxon>
        <taxon>Lipomycetes</taxon>
        <taxon>Lipomycetales</taxon>
        <taxon>Lipomycetaceae</taxon>
        <taxon>Lipomyces</taxon>
    </lineage>
</organism>
<dbReference type="AlphaFoldDB" id="A0AAD7QVG9"/>
<feature type="compositionally biased region" description="Polar residues" evidence="2">
    <location>
        <begin position="214"/>
        <end position="237"/>
    </location>
</feature>
<sequence length="496" mass="53336">MNVQSLHDPHSHQPVAHHMQQQQSQSSSSAPVARPSTAADNIIGLPGFLPTPWQGSDESLRHALAYRAEEERRRAEEERTKQEEHRLEIRKKDLELFREAMRYGVPPPLMPLLFIGSGVSEETPEWLREYAARIFQQQNEFEVARAQLQASAAGADLRYHQHHHRSQSAQAIPALSAHHGGQALAQAPPPPPPPPLPVPALPSLVTGIVGQAGPTFSPQEQSPVTQQHQHPQYQHRSSGAAVTPPLQGRQVEFPSGAIIPRHHRSPPQSVKSPSPPPTQPTIQFHHWQPNSAGGQKDKGPSGQKDGQTSVSSSSAASSSTPATAPPPLGNGIPRSPTRSILNPAPEDAISPKRRRPTSVFETGTSKPTQQLNPTQSVTSPGSPSLSHGALPPISSLSSGTNIPRKRVGGHSRHRSEATLHGYEPYARPQAHHQLTGPPILNPSSSSSAASTPRGGHRGIDPAWDVGSVGVLAAAAESELQKEMMAHHGSTDRTQRE</sequence>
<feature type="region of interest" description="Disordered" evidence="2">
    <location>
        <begin position="177"/>
        <end position="242"/>
    </location>
</feature>
<feature type="coiled-coil region" evidence="1">
    <location>
        <begin position="65"/>
        <end position="92"/>
    </location>
</feature>
<dbReference type="Pfam" id="PF10846">
    <property type="entry name" value="DUF2722"/>
    <property type="match status" value="1"/>
</dbReference>
<protein>
    <submittedName>
        <fullName evidence="3">Uncharacterized protein</fullName>
    </submittedName>
</protein>
<dbReference type="GeneID" id="80886740"/>
<evidence type="ECO:0000313" key="4">
    <source>
        <dbReference type="Proteomes" id="UP001217417"/>
    </source>
</evidence>
<dbReference type="InterPro" id="IPR021216">
    <property type="entry name" value="DUF2722"/>
</dbReference>
<comment type="caution">
    <text evidence="3">The sequence shown here is derived from an EMBL/GenBank/DDBJ whole genome shotgun (WGS) entry which is preliminary data.</text>
</comment>